<dbReference type="AlphaFoldDB" id="A0A0B6AXQ6"/>
<dbReference type="HOGENOM" id="CLU_049301_16_2_9"/>
<evidence type="ECO:0000313" key="3">
    <source>
        <dbReference type="EMBL" id="AJI24684.1"/>
    </source>
</evidence>
<feature type="domain" description="UspA" evidence="2">
    <location>
        <begin position="1"/>
        <end position="139"/>
    </location>
</feature>
<dbReference type="InterPro" id="IPR006016">
    <property type="entry name" value="UspA"/>
</dbReference>
<dbReference type="Pfam" id="PF00582">
    <property type="entry name" value="Usp"/>
    <property type="match status" value="1"/>
</dbReference>
<reference evidence="3 4" key="1">
    <citation type="journal article" date="2015" name="Genome Announc.">
        <title>Complete genome sequences for 35 biothreat assay-relevant bacillus species.</title>
        <authorList>
            <person name="Johnson S.L."/>
            <person name="Daligault H.E."/>
            <person name="Davenport K.W."/>
            <person name="Jaissle J."/>
            <person name="Frey K.G."/>
            <person name="Ladner J.T."/>
            <person name="Broomall S.M."/>
            <person name="Bishop-Lilly K.A."/>
            <person name="Bruce D.C."/>
            <person name="Gibbons H.S."/>
            <person name="Coyne S.R."/>
            <person name="Lo C.C."/>
            <person name="Meincke L."/>
            <person name="Munk A.C."/>
            <person name="Koroleva G.I."/>
            <person name="Rosenzweig C.N."/>
            <person name="Palacios G.F."/>
            <person name="Redden C.L."/>
            <person name="Minogue T.D."/>
            <person name="Chain P.S."/>
        </authorList>
    </citation>
    <scope>NUCLEOTIDE SEQUENCE [LARGE SCALE GENOMIC DNA]</scope>
    <source>
        <strain evidence="4">ATCC 14581 / DSM 32 / JCM 2506 / NBRC 15308 / NCIMB 9376 / NCTC 10342 / NRRL B-14308 / VKM B-512</strain>
    </source>
</reference>
<protein>
    <submittedName>
        <fullName evidence="3">Universal stress family protein</fullName>
    </submittedName>
</protein>
<comment type="similarity">
    <text evidence="1">Belongs to the universal stress protein A family.</text>
</comment>
<dbReference type="PRINTS" id="PR01438">
    <property type="entry name" value="UNVRSLSTRESS"/>
</dbReference>
<dbReference type="GeneID" id="93642245"/>
<dbReference type="PANTHER" id="PTHR46268">
    <property type="entry name" value="STRESS RESPONSE PROTEIN NHAX"/>
    <property type="match status" value="1"/>
</dbReference>
<dbReference type="RefSeq" id="WP_034652807.1">
    <property type="nucleotide sequence ID" value="NZ_BCVB01000005.1"/>
</dbReference>
<dbReference type="EMBL" id="CP009920">
    <property type="protein sequence ID" value="AJI24684.1"/>
    <property type="molecule type" value="Genomic_DNA"/>
</dbReference>
<dbReference type="KEGG" id="bmeg:BG04_4231"/>
<gene>
    <name evidence="3" type="ORF">BG04_4231</name>
</gene>
<evidence type="ECO:0000259" key="2">
    <source>
        <dbReference type="Pfam" id="PF00582"/>
    </source>
</evidence>
<dbReference type="InterPro" id="IPR006015">
    <property type="entry name" value="Universal_stress_UspA"/>
</dbReference>
<dbReference type="Proteomes" id="UP000031829">
    <property type="component" value="Chromosome"/>
</dbReference>
<sequence>MYNKILVAFDGSAPSIRALQHASKLAKSVNANKLTIVHIKERIHLQQPVFSVDLDALIEEENRDILSEAHNHLTQSGIPYEAYGLEGTASKKIIEYASDNQQDVIVIGSRGKGFVKETFLGSVSHEVAQSAECPVIIIK</sequence>
<organism evidence="3 4">
    <name type="scientific">Priestia megaterium (strain ATCC 14581 / DSM 32 / CCUG 1817 / JCM 2506 / NBRC 15308 / NCIMB 9376 / NCTC 10342 / NRRL B-14308 / VKM B-512 / Ford 19)</name>
    <name type="common">Bacillus megaterium</name>
    <dbReference type="NCBI Taxonomy" id="1348623"/>
    <lineage>
        <taxon>Bacteria</taxon>
        <taxon>Bacillati</taxon>
        <taxon>Bacillota</taxon>
        <taxon>Bacilli</taxon>
        <taxon>Bacillales</taxon>
        <taxon>Bacillaceae</taxon>
        <taxon>Priestia</taxon>
    </lineage>
</organism>
<dbReference type="SUPFAM" id="SSF52402">
    <property type="entry name" value="Adenine nucleotide alpha hydrolases-like"/>
    <property type="match status" value="1"/>
</dbReference>
<dbReference type="CDD" id="cd00293">
    <property type="entry name" value="USP-like"/>
    <property type="match status" value="1"/>
</dbReference>
<proteinExistence type="inferred from homology"/>
<evidence type="ECO:0000313" key="4">
    <source>
        <dbReference type="Proteomes" id="UP000031829"/>
    </source>
</evidence>
<name>A0A0B6AXQ6_PRIM2</name>
<dbReference type="InterPro" id="IPR014729">
    <property type="entry name" value="Rossmann-like_a/b/a_fold"/>
</dbReference>
<dbReference type="PANTHER" id="PTHR46268:SF15">
    <property type="entry name" value="UNIVERSAL STRESS PROTEIN HP_0031"/>
    <property type="match status" value="1"/>
</dbReference>
<evidence type="ECO:0000256" key="1">
    <source>
        <dbReference type="ARBA" id="ARBA00008791"/>
    </source>
</evidence>
<accession>A0A0B6AXQ6</accession>
<dbReference type="Gene3D" id="3.40.50.620">
    <property type="entry name" value="HUPs"/>
    <property type="match status" value="1"/>
</dbReference>